<dbReference type="Proteomes" id="UP000659124">
    <property type="component" value="Unassembled WGS sequence"/>
</dbReference>
<reference evidence="5 6" key="1">
    <citation type="submission" date="2020-09" db="EMBL/GenBank/DDBJ databases">
        <title>Genome sequences of type strains of Chitinophaga qingshengii and Chitinophaga varians.</title>
        <authorList>
            <person name="Kittiwongwattana C."/>
        </authorList>
    </citation>
    <scope>NUCLEOTIDE SEQUENCE [LARGE SCALE GENOMIC DNA]</scope>
    <source>
        <strain evidence="5 6">JCM 30026</strain>
    </source>
</reference>
<dbReference type="InterPro" id="IPR051782">
    <property type="entry name" value="ABC_Transporter_VariousFunc"/>
</dbReference>
<accession>A0ABR7TGT1</accession>
<feature type="domain" description="ABC transporter" evidence="4">
    <location>
        <begin position="29"/>
        <end position="152"/>
    </location>
</feature>
<dbReference type="SUPFAM" id="SSF52540">
    <property type="entry name" value="P-loop containing nucleoside triphosphate hydrolases"/>
    <property type="match status" value="1"/>
</dbReference>
<evidence type="ECO:0000256" key="1">
    <source>
        <dbReference type="ARBA" id="ARBA00022448"/>
    </source>
</evidence>
<evidence type="ECO:0000313" key="5">
    <source>
        <dbReference type="EMBL" id="MBC9929118.1"/>
    </source>
</evidence>
<dbReference type="GO" id="GO:0005524">
    <property type="term" value="F:ATP binding"/>
    <property type="evidence" value="ECO:0007669"/>
    <property type="project" value="UniProtKB-KW"/>
</dbReference>
<protein>
    <submittedName>
        <fullName evidence="5">ATP-binding cassette domain-containing protein</fullName>
    </submittedName>
</protein>
<dbReference type="InterPro" id="IPR027417">
    <property type="entry name" value="P-loop_NTPase"/>
</dbReference>
<dbReference type="PANTHER" id="PTHR42939">
    <property type="entry name" value="ABC TRANSPORTER ATP-BINDING PROTEIN ALBC-RELATED"/>
    <property type="match status" value="1"/>
</dbReference>
<keyword evidence="1" id="KW-0813">Transport</keyword>
<dbReference type="InterPro" id="IPR003439">
    <property type="entry name" value="ABC_transporter-like_ATP-bd"/>
</dbReference>
<dbReference type="EMBL" id="JACVFC010000001">
    <property type="protein sequence ID" value="MBC9929118.1"/>
    <property type="molecule type" value="Genomic_DNA"/>
</dbReference>
<dbReference type="RefSeq" id="WP_188086267.1">
    <property type="nucleotide sequence ID" value="NZ_JACVFC010000001.1"/>
</dbReference>
<dbReference type="InterPro" id="IPR017871">
    <property type="entry name" value="ABC_transporter-like_CS"/>
</dbReference>
<evidence type="ECO:0000256" key="2">
    <source>
        <dbReference type="ARBA" id="ARBA00022741"/>
    </source>
</evidence>
<gene>
    <name evidence="5" type="ORF">ICL07_01960</name>
</gene>
<evidence type="ECO:0000313" key="6">
    <source>
        <dbReference type="Proteomes" id="UP000659124"/>
    </source>
</evidence>
<evidence type="ECO:0000256" key="3">
    <source>
        <dbReference type="ARBA" id="ARBA00022840"/>
    </source>
</evidence>
<keyword evidence="6" id="KW-1185">Reference proteome</keyword>
<dbReference type="PANTHER" id="PTHR42939:SF1">
    <property type="entry name" value="ABC TRANSPORTER ATP-BINDING PROTEIN ALBC-RELATED"/>
    <property type="match status" value="1"/>
</dbReference>
<comment type="caution">
    <text evidence="5">The sequence shown here is derived from an EMBL/GenBank/DDBJ whole genome shotgun (WGS) entry which is preliminary data.</text>
</comment>
<keyword evidence="2" id="KW-0547">Nucleotide-binding</keyword>
<evidence type="ECO:0000259" key="4">
    <source>
        <dbReference type="Pfam" id="PF00005"/>
    </source>
</evidence>
<sequence>MLHLRQFKKYYHHRLVLSVEELILAPGIYWVQGANGSGKSTLLKSLAGLLHFEGEVVLNNACSLRQQTKAYRRLVNFADAEPLFPPYLSGRNMAALFVEAKNGDATRYIEQMNMLDYIDDPISTYSSGMLKKLSLVLAFIGQPALILLDEPLITMDEASLQVLFRWIREGHEQGVSFLLASHQAPMDITDTLVVASQTIKRLTV</sequence>
<name>A0ABR7TGT1_9BACT</name>
<organism evidence="5 6">
    <name type="scientific">Chitinophaga qingshengii</name>
    <dbReference type="NCBI Taxonomy" id="1569794"/>
    <lineage>
        <taxon>Bacteria</taxon>
        <taxon>Pseudomonadati</taxon>
        <taxon>Bacteroidota</taxon>
        <taxon>Chitinophagia</taxon>
        <taxon>Chitinophagales</taxon>
        <taxon>Chitinophagaceae</taxon>
        <taxon>Chitinophaga</taxon>
    </lineage>
</organism>
<keyword evidence="3 5" id="KW-0067">ATP-binding</keyword>
<dbReference type="PROSITE" id="PS00211">
    <property type="entry name" value="ABC_TRANSPORTER_1"/>
    <property type="match status" value="1"/>
</dbReference>
<dbReference type="Pfam" id="PF00005">
    <property type="entry name" value="ABC_tran"/>
    <property type="match status" value="1"/>
</dbReference>
<dbReference type="Gene3D" id="3.40.50.300">
    <property type="entry name" value="P-loop containing nucleotide triphosphate hydrolases"/>
    <property type="match status" value="1"/>
</dbReference>
<proteinExistence type="predicted"/>